<evidence type="ECO:0000256" key="2">
    <source>
        <dbReference type="ARBA" id="ARBA00034247"/>
    </source>
</evidence>
<dbReference type="InterPro" id="IPR043128">
    <property type="entry name" value="Rev_trsase/Diguanyl_cyclase"/>
</dbReference>
<comment type="catalytic activity">
    <reaction evidence="2">
        <text>2 GTP = 3',3'-c-di-GMP + 2 diphosphate</text>
        <dbReference type="Rhea" id="RHEA:24898"/>
        <dbReference type="ChEBI" id="CHEBI:33019"/>
        <dbReference type="ChEBI" id="CHEBI:37565"/>
        <dbReference type="ChEBI" id="CHEBI:58805"/>
        <dbReference type="EC" id="2.7.7.65"/>
    </reaction>
</comment>
<dbReference type="Gene3D" id="3.30.450.40">
    <property type="match status" value="1"/>
</dbReference>
<dbReference type="Pfam" id="PF00990">
    <property type="entry name" value="GGDEF"/>
    <property type="match status" value="1"/>
</dbReference>
<dbReference type="NCBIfam" id="TIGR00254">
    <property type="entry name" value="GGDEF"/>
    <property type="match status" value="1"/>
</dbReference>
<dbReference type="InterPro" id="IPR000160">
    <property type="entry name" value="GGDEF_dom"/>
</dbReference>
<dbReference type="AlphaFoldDB" id="Q1PXD5"/>
<protein>
    <recommendedName>
        <fullName evidence="1">diguanylate cyclase</fullName>
        <ecNumber evidence="1">2.7.7.65</ecNumber>
    </recommendedName>
</protein>
<dbReference type="GO" id="GO:1902201">
    <property type="term" value="P:negative regulation of bacterial-type flagellum-dependent cell motility"/>
    <property type="evidence" value="ECO:0007669"/>
    <property type="project" value="TreeGrafter"/>
</dbReference>
<dbReference type="CDD" id="cd01949">
    <property type="entry name" value="GGDEF"/>
    <property type="match status" value="1"/>
</dbReference>
<feature type="domain" description="GGDEF" evidence="3">
    <location>
        <begin position="229"/>
        <end position="364"/>
    </location>
</feature>
<dbReference type="Pfam" id="PF13185">
    <property type="entry name" value="GAF_2"/>
    <property type="match status" value="1"/>
</dbReference>
<sequence>MMNTPKKAQIGSEYDLFVFAQKESEALKERLFELYLLYSLSKNLNVSLQLNELFHNTINVLKESLRIEDFCFMLIDDECNELKMWKVDDCSFGEAKGITFKIGEGISGLVAQTGESILIPDTDKDPRFLFYKGKIPDIGSFISIPLKLNNDKVIGVLNIHKKEKNAFRDTDKMLFVAIAHNVAIAIDRARNYEHAQKVAMVDELTSLYTRRYFLESSQREYRQAERRGEFFSIIMVDIDHFKYFNDTYGHLLGDEVLRKLASVLKLNARQSDVIARYGGEEFIILLPGTNKPGAVASAEKLRSAIEKKLAIEVGGGHKEKVTITAGVACYPEDGNNVEEVTASADRFLYLGKKSGRNKIVSAATDAKVAIPEKRVASRYMTALKIVSGLHQPQSIEIETDSNWKMCTVKDISKMGFRGEVEFAAKIGNVYSGKVVLNTDDHKPGQFSIRVAFAKRMCQNRYQIGAEIIDGRDNWKRLFIQTTH</sequence>
<dbReference type="SMART" id="SM00267">
    <property type="entry name" value="GGDEF"/>
    <property type="match status" value="1"/>
</dbReference>
<dbReference type="Gene3D" id="3.30.70.270">
    <property type="match status" value="1"/>
</dbReference>
<accession>Q1PXD5</accession>
<dbReference type="SMART" id="SM00065">
    <property type="entry name" value="GAF"/>
    <property type="match status" value="1"/>
</dbReference>
<evidence type="ECO:0000259" key="3">
    <source>
        <dbReference type="PROSITE" id="PS50887"/>
    </source>
</evidence>
<dbReference type="GO" id="GO:0052621">
    <property type="term" value="F:diguanylate cyclase activity"/>
    <property type="evidence" value="ECO:0007669"/>
    <property type="project" value="UniProtKB-EC"/>
</dbReference>
<dbReference type="EMBL" id="CT573073">
    <property type="protein sequence ID" value="CAJ71889.1"/>
    <property type="molecule type" value="Genomic_DNA"/>
</dbReference>
<dbReference type="SUPFAM" id="SSF55073">
    <property type="entry name" value="Nucleotide cyclase"/>
    <property type="match status" value="1"/>
</dbReference>
<dbReference type="PANTHER" id="PTHR45138:SF9">
    <property type="entry name" value="DIGUANYLATE CYCLASE DGCM-RELATED"/>
    <property type="match status" value="1"/>
</dbReference>
<evidence type="ECO:0000313" key="4">
    <source>
        <dbReference type="EMBL" id="CAJ71889.1"/>
    </source>
</evidence>
<dbReference type="PROSITE" id="PS50887">
    <property type="entry name" value="GGDEF"/>
    <property type="match status" value="1"/>
</dbReference>
<dbReference type="InterPro" id="IPR029016">
    <property type="entry name" value="GAF-like_dom_sf"/>
</dbReference>
<dbReference type="InterPro" id="IPR050469">
    <property type="entry name" value="Diguanylate_Cyclase"/>
</dbReference>
<dbReference type="SUPFAM" id="SSF55781">
    <property type="entry name" value="GAF domain-like"/>
    <property type="match status" value="1"/>
</dbReference>
<reference evidence="4" key="2">
    <citation type="submission" date="2006-01" db="EMBL/GenBank/DDBJ databases">
        <authorList>
            <person name="Genoscope"/>
        </authorList>
    </citation>
    <scope>NUCLEOTIDE SEQUENCE</scope>
</reference>
<gene>
    <name evidence="4" type="ORF">kustc1144</name>
</gene>
<dbReference type="InterPro" id="IPR029787">
    <property type="entry name" value="Nucleotide_cyclase"/>
</dbReference>
<evidence type="ECO:0000256" key="1">
    <source>
        <dbReference type="ARBA" id="ARBA00012528"/>
    </source>
</evidence>
<dbReference type="GO" id="GO:0043709">
    <property type="term" value="P:cell adhesion involved in single-species biofilm formation"/>
    <property type="evidence" value="ECO:0007669"/>
    <property type="project" value="TreeGrafter"/>
</dbReference>
<dbReference type="GO" id="GO:0005886">
    <property type="term" value="C:plasma membrane"/>
    <property type="evidence" value="ECO:0007669"/>
    <property type="project" value="TreeGrafter"/>
</dbReference>
<name>Q1PXD5_KUEST</name>
<dbReference type="FunFam" id="3.30.70.270:FF:000001">
    <property type="entry name" value="Diguanylate cyclase domain protein"/>
    <property type="match status" value="1"/>
</dbReference>
<reference evidence="4" key="1">
    <citation type="journal article" date="2006" name="Nature">
        <title>Deciphering the evolution and metabolism of an anammox bacterium from a community genome.</title>
        <authorList>
            <person name="Strous M."/>
            <person name="Pelletier E."/>
            <person name="Mangenot S."/>
            <person name="Rattei T."/>
            <person name="Lehner A."/>
            <person name="Taylor M.W."/>
            <person name="Horn M."/>
            <person name="Daims H."/>
            <person name="Bartol-Mavel D."/>
            <person name="Wincker P."/>
            <person name="Barbe V."/>
            <person name="Fonknechten N."/>
            <person name="Vallenet D."/>
            <person name="Segurens B."/>
            <person name="Schenowitz-Truong C."/>
            <person name="Medigue C."/>
            <person name="Collingro A."/>
            <person name="Snel B."/>
            <person name="Dutilh B.E."/>
            <person name="OpDenCamp H.J.M."/>
            <person name="vanDerDrift C."/>
            <person name="Cirpus I."/>
            <person name="vanDePas-Schoonen K.T."/>
            <person name="Harhangi H.R."/>
            <person name="vanNiftrik L."/>
            <person name="Schmid M."/>
            <person name="Keltjens J."/>
            <person name="vanDeVossenberg J."/>
            <person name="Kartal B."/>
            <person name="Meier H."/>
            <person name="Frishman D."/>
            <person name="Huynen M.A."/>
            <person name="Mewes H."/>
            <person name="Weissenbach J."/>
            <person name="Jetten M.S.M."/>
            <person name="Wagner M."/>
            <person name="LePaslier D."/>
        </authorList>
    </citation>
    <scope>NUCLEOTIDE SEQUENCE</scope>
</reference>
<dbReference type="PANTHER" id="PTHR45138">
    <property type="entry name" value="REGULATORY COMPONENTS OF SENSORY TRANSDUCTION SYSTEM"/>
    <property type="match status" value="1"/>
</dbReference>
<proteinExistence type="predicted"/>
<dbReference type="EC" id="2.7.7.65" evidence="1"/>
<dbReference type="InterPro" id="IPR003018">
    <property type="entry name" value="GAF"/>
</dbReference>
<organism evidence="4">
    <name type="scientific">Kuenenia stuttgartiensis</name>
    <dbReference type="NCBI Taxonomy" id="174633"/>
    <lineage>
        <taxon>Bacteria</taxon>
        <taxon>Pseudomonadati</taxon>
        <taxon>Planctomycetota</taxon>
        <taxon>Candidatus Brocadiia</taxon>
        <taxon>Candidatus Brocadiales</taxon>
        <taxon>Candidatus Brocadiaceae</taxon>
        <taxon>Candidatus Kuenenia</taxon>
    </lineage>
</organism>